<reference evidence="2 3" key="1">
    <citation type="submission" date="2015-09" db="EMBL/GenBank/DDBJ databases">
        <title>Draft genome sequence of Kouleothrix aurantiaca JCM 19913.</title>
        <authorList>
            <person name="Hemp J."/>
        </authorList>
    </citation>
    <scope>NUCLEOTIDE SEQUENCE [LARGE SCALE GENOMIC DNA]</scope>
    <source>
        <strain evidence="2 3">COM-B</strain>
    </source>
</reference>
<protein>
    <recommendedName>
        <fullName evidence="1">4Fe-4S ferredoxin-type domain-containing protein</fullName>
    </recommendedName>
</protein>
<dbReference type="SUPFAM" id="SSF46548">
    <property type="entry name" value="alpha-helical ferredoxin"/>
    <property type="match status" value="1"/>
</dbReference>
<sequence>MCRHICPVTRVTFNEATSPHGWALAVSSARRGRLEWDADAANLLYQCADCGACQSFCVTDQPLPDAIEAAAAS</sequence>
<accession>A0A0P9F8T0</accession>
<dbReference type="AlphaFoldDB" id="A0A0P9F8T0"/>
<keyword evidence="3" id="KW-1185">Reference proteome</keyword>
<dbReference type="Pfam" id="PF13183">
    <property type="entry name" value="Fer4_8"/>
    <property type="match status" value="1"/>
</dbReference>
<feature type="non-terminal residue" evidence="2">
    <location>
        <position position="73"/>
    </location>
</feature>
<proteinExistence type="predicted"/>
<dbReference type="Proteomes" id="UP000050509">
    <property type="component" value="Unassembled WGS sequence"/>
</dbReference>
<evidence type="ECO:0000313" key="3">
    <source>
        <dbReference type="Proteomes" id="UP000050509"/>
    </source>
</evidence>
<name>A0A0P9F8T0_9CHLR</name>
<evidence type="ECO:0000259" key="1">
    <source>
        <dbReference type="Pfam" id="PF13183"/>
    </source>
</evidence>
<evidence type="ECO:0000313" key="2">
    <source>
        <dbReference type="EMBL" id="KPV48812.1"/>
    </source>
</evidence>
<dbReference type="EMBL" id="LJCR01002378">
    <property type="protein sequence ID" value="KPV48812.1"/>
    <property type="molecule type" value="Genomic_DNA"/>
</dbReference>
<organism evidence="2 3">
    <name type="scientific">Kouleothrix aurantiaca</name>
    <dbReference type="NCBI Taxonomy" id="186479"/>
    <lineage>
        <taxon>Bacteria</taxon>
        <taxon>Bacillati</taxon>
        <taxon>Chloroflexota</taxon>
        <taxon>Chloroflexia</taxon>
        <taxon>Chloroflexales</taxon>
        <taxon>Roseiflexineae</taxon>
        <taxon>Roseiflexaceae</taxon>
        <taxon>Kouleothrix</taxon>
    </lineage>
</organism>
<comment type="caution">
    <text evidence="2">The sequence shown here is derived from an EMBL/GenBank/DDBJ whole genome shotgun (WGS) entry which is preliminary data.</text>
</comment>
<feature type="domain" description="4Fe-4S ferredoxin-type" evidence="1">
    <location>
        <begin position="1"/>
        <end position="58"/>
    </location>
</feature>
<gene>
    <name evidence="2" type="ORF">SE17_36045</name>
</gene>
<dbReference type="InterPro" id="IPR017896">
    <property type="entry name" value="4Fe4S_Fe-S-bd"/>
</dbReference>